<evidence type="ECO:0000259" key="1">
    <source>
        <dbReference type="Pfam" id="PF12697"/>
    </source>
</evidence>
<protein>
    <submittedName>
        <fullName evidence="2">Pimeloyl-ACP methyl ester carboxylesterase</fullName>
    </submittedName>
</protein>
<keyword evidence="3" id="KW-1185">Reference proteome</keyword>
<dbReference type="GO" id="GO:0016020">
    <property type="term" value="C:membrane"/>
    <property type="evidence" value="ECO:0007669"/>
    <property type="project" value="TreeGrafter"/>
</dbReference>
<dbReference type="RefSeq" id="WP_089253840.1">
    <property type="nucleotide sequence ID" value="NZ_FZPH01000014.1"/>
</dbReference>
<dbReference type="PANTHER" id="PTHR43798:SF33">
    <property type="entry name" value="HYDROLASE, PUTATIVE (AFU_ORTHOLOGUE AFUA_2G14860)-RELATED"/>
    <property type="match status" value="1"/>
</dbReference>
<dbReference type="OrthoDB" id="7185741at2"/>
<gene>
    <name evidence="2" type="ORF">SAMN05421812_114132</name>
</gene>
<feature type="domain" description="AB hydrolase-1" evidence="1">
    <location>
        <begin position="17"/>
        <end position="271"/>
    </location>
</feature>
<sequence>MTNLWLDHDPRGSGPTVVFLPGAGLVGLDFRAAQRLSAPAVIYDRAGTGWSEQVALPRSATAVAEELHTALIGKGISGPVILAGHSLGAFYARRYAQLFPTEVAGLLLIDPGHEDIFDFLPAEARDLDAEIKRQTTDLPDLTDAQVAAARGQYAQLYAAWPDDEREALVDYHLTHWRTAIDETRNFDTEIYEEVRAGGAPPDVPLLVLTAGARNPVWEQFANADLVTRAHAGIDAMHRAMAAAVPRGEHRVVPGASHGFLQSQHPEAIADAVAALRVA</sequence>
<dbReference type="Proteomes" id="UP000198362">
    <property type="component" value="Unassembled WGS sequence"/>
</dbReference>
<dbReference type="GO" id="GO:0003824">
    <property type="term" value="F:catalytic activity"/>
    <property type="evidence" value="ECO:0007669"/>
    <property type="project" value="UniProtKB-ARBA"/>
</dbReference>
<evidence type="ECO:0000313" key="3">
    <source>
        <dbReference type="Proteomes" id="UP000198362"/>
    </source>
</evidence>
<proteinExistence type="predicted"/>
<dbReference type="InterPro" id="IPR000073">
    <property type="entry name" value="AB_hydrolase_1"/>
</dbReference>
<reference evidence="2 3" key="1">
    <citation type="submission" date="2017-06" db="EMBL/GenBank/DDBJ databases">
        <authorList>
            <person name="Kim H.J."/>
            <person name="Triplett B.A."/>
        </authorList>
    </citation>
    <scope>NUCLEOTIDE SEQUENCE [LARGE SCALE GENOMIC DNA]</scope>
    <source>
        <strain evidence="2 3">CGMCC 4.5593</strain>
    </source>
</reference>
<accession>A0A239P717</accession>
<evidence type="ECO:0000313" key="2">
    <source>
        <dbReference type="EMBL" id="SNT62623.1"/>
    </source>
</evidence>
<dbReference type="AlphaFoldDB" id="A0A239P717"/>
<dbReference type="Pfam" id="PF12697">
    <property type="entry name" value="Abhydrolase_6"/>
    <property type="match status" value="1"/>
</dbReference>
<organism evidence="2 3">
    <name type="scientific">Asanoa hainanensis</name>
    <dbReference type="NCBI Taxonomy" id="560556"/>
    <lineage>
        <taxon>Bacteria</taxon>
        <taxon>Bacillati</taxon>
        <taxon>Actinomycetota</taxon>
        <taxon>Actinomycetes</taxon>
        <taxon>Micromonosporales</taxon>
        <taxon>Micromonosporaceae</taxon>
        <taxon>Asanoa</taxon>
    </lineage>
</organism>
<dbReference type="Gene3D" id="3.40.50.1820">
    <property type="entry name" value="alpha/beta hydrolase"/>
    <property type="match status" value="1"/>
</dbReference>
<dbReference type="InterPro" id="IPR029058">
    <property type="entry name" value="AB_hydrolase_fold"/>
</dbReference>
<dbReference type="PANTHER" id="PTHR43798">
    <property type="entry name" value="MONOACYLGLYCEROL LIPASE"/>
    <property type="match status" value="1"/>
</dbReference>
<name>A0A239P717_9ACTN</name>
<dbReference type="SUPFAM" id="SSF53474">
    <property type="entry name" value="alpha/beta-Hydrolases"/>
    <property type="match status" value="1"/>
</dbReference>
<dbReference type="EMBL" id="FZPH01000014">
    <property type="protein sequence ID" value="SNT62623.1"/>
    <property type="molecule type" value="Genomic_DNA"/>
</dbReference>
<dbReference type="InterPro" id="IPR050266">
    <property type="entry name" value="AB_hydrolase_sf"/>
</dbReference>